<proteinExistence type="predicted"/>
<dbReference type="Proteomes" id="UP001254848">
    <property type="component" value="Unassembled WGS sequence"/>
</dbReference>
<feature type="signal peptide" evidence="1">
    <location>
        <begin position="1"/>
        <end position="30"/>
    </location>
</feature>
<sequence length="268" mass="29535">MFTKFRSYLLFFLLIALLSLGSLGQSTALAGDSYSQKIEALRAELGGYHSSLRPNERYGVGERINAALLAALQEEDSLTAKPEDILGGGGQFALVFGDWVGAGEIRHRLIILRPYQIDMGAMTTVFAQTRSGDKVSMAEKLHFLVQTTAIGQLVYAEIIAAGDGLFVPLVEKRYGPEHKYIKIYTWKLADGGWQVYSRPPGAAEKGEWATRNGPKGFVITHSSLGWKSQNDYMINASRGEIEIQAVDKDNTPFDSITVRLVDGTWVIK</sequence>
<keyword evidence="1" id="KW-0732">Signal</keyword>
<evidence type="ECO:0000256" key="1">
    <source>
        <dbReference type="SAM" id="SignalP"/>
    </source>
</evidence>
<organism evidence="2 3">
    <name type="scientific">Anaeroselena agilis</name>
    <dbReference type="NCBI Taxonomy" id="3063788"/>
    <lineage>
        <taxon>Bacteria</taxon>
        <taxon>Bacillati</taxon>
        <taxon>Bacillota</taxon>
        <taxon>Negativicutes</taxon>
        <taxon>Acetonemataceae</taxon>
        <taxon>Anaeroselena</taxon>
    </lineage>
</organism>
<comment type="caution">
    <text evidence="2">The sequence shown here is derived from an EMBL/GenBank/DDBJ whole genome shotgun (WGS) entry which is preliminary data.</text>
</comment>
<dbReference type="RefSeq" id="WP_413779285.1">
    <property type="nucleotide sequence ID" value="NZ_JAUOZS010000001.1"/>
</dbReference>
<feature type="chain" id="PRO_5046432861" evidence="1">
    <location>
        <begin position="31"/>
        <end position="268"/>
    </location>
</feature>
<evidence type="ECO:0000313" key="3">
    <source>
        <dbReference type="Proteomes" id="UP001254848"/>
    </source>
</evidence>
<gene>
    <name evidence="2" type="ORF">Q4T40_05795</name>
</gene>
<evidence type="ECO:0000313" key="2">
    <source>
        <dbReference type="EMBL" id="MDT8900751.1"/>
    </source>
</evidence>
<keyword evidence="3" id="KW-1185">Reference proteome</keyword>
<name>A0ABU3NVA0_9FIRM</name>
<reference evidence="2 3" key="1">
    <citation type="submission" date="2023-07" db="EMBL/GenBank/DDBJ databases">
        <title>The novel representative of Negativicutes class, Anaeroselena agilis gen. nov. sp. nov.</title>
        <authorList>
            <person name="Prokofeva M.I."/>
            <person name="Elcheninov A.G."/>
            <person name="Klyukina A."/>
            <person name="Kublanov I.V."/>
            <person name="Frolov E.N."/>
            <person name="Podosokorskaya O.A."/>
        </authorList>
    </citation>
    <scope>NUCLEOTIDE SEQUENCE [LARGE SCALE GENOMIC DNA]</scope>
    <source>
        <strain evidence="2 3">4137-cl</strain>
    </source>
</reference>
<protein>
    <submittedName>
        <fullName evidence="2">Uncharacterized protein</fullName>
    </submittedName>
</protein>
<accession>A0ABU3NVA0</accession>
<dbReference type="EMBL" id="JAUOZS010000001">
    <property type="protein sequence ID" value="MDT8900751.1"/>
    <property type="molecule type" value="Genomic_DNA"/>
</dbReference>